<comment type="caution">
    <text evidence="2">The sequence shown here is derived from an EMBL/GenBank/DDBJ whole genome shotgun (WGS) entry which is preliminary data.</text>
</comment>
<gene>
    <name evidence="2" type="ORF">GWO63_010245</name>
</gene>
<protein>
    <submittedName>
        <fullName evidence="2">Uncharacterized protein</fullName>
    </submittedName>
</protein>
<evidence type="ECO:0000313" key="3">
    <source>
        <dbReference type="Proteomes" id="UP001518680"/>
    </source>
</evidence>
<dbReference type="Proteomes" id="UP001518680">
    <property type="component" value="Unassembled WGS sequence"/>
</dbReference>
<evidence type="ECO:0000256" key="1">
    <source>
        <dbReference type="SAM" id="MobiDB-lite"/>
    </source>
</evidence>
<organism evidence="2 3">
    <name type="scientific">Corynebacterium macginleyi</name>
    <dbReference type="NCBI Taxonomy" id="38290"/>
    <lineage>
        <taxon>Bacteria</taxon>
        <taxon>Bacillati</taxon>
        <taxon>Actinomycetota</taxon>
        <taxon>Actinomycetes</taxon>
        <taxon>Mycobacteriales</taxon>
        <taxon>Corynebacteriaceae</taxon>
        <taxon>Corynebacterium</taxon>
    </lineage>
</organism>
<reference evidence="2 3" key="1">
    <citation type="submission" date="2021-01" db="EMBL/GenBank/DDBJ databases">
        <title>Complete genome sequences of Corynebacterium macginleyi strains isolated from infectious keratitis.</title>
        <authorList>
            <person name="Sagerfors S."/>
            <person name="Poehlein A."/>
            <person name="Soderquist B."/>
            <person name="Bruggemann H."/>
        </authorList>
    </citation>
    <scope>NUCLEOTIDE SEQUENCE [LARGE SCALE GENOMIC DNA]</scope>
    <source>
        <strain evidence="2 3">12T220</strain>
    </source>
</reference>
<evidence type="ECO:0000313" key="2">
    <source>
        <dbReference type="EMBL" id="MBM0244608.1"/>
    </source>
</evidence>
<feature type="region of interest" description="Disordered" evidence="1">
    <location>
        <begin position="188"/>
        <end position="232"/>
    </location>
</feature>
<name>A0ABS1Y880_9CORY</name>
<dbReference type="EMBL" id="JAACBX020000002">
    <property type="protein sequence ID" value="MBM0244608.1"/>
    <property type="molecule type" value="Genomic_DNA"/>
</dbReference>
<keyword evidence="3" id="KW-1185">Reference proteome</keyword>
<sequence length="232" mass="26288">MSARLILDDEPGSWVEFTCGRRCFRARRDPMWLGPDDLPELLVNPRLLWRLMDDDSRIKSMTTAIVNGGLNDQLVAYLEAVGLSIFKLALATHALEDADLLEVDLLRIGVDIRDWLAPEGPLSTRRVVALYQDLLDRPETRVGAKRFDVKPIDKAGLAAVLFHTSFMGQGFEHSFIKSPTDLEQEAEQARIAAQKRERMSQDRRRVLPDGRGRSFESSQAESLRMLEELNPT</sequence>
<dbReference type="RefSeq" id="WP_200449261.1">
    <property type="nucleotide sequence ID" value="NZ_JAACBX020000002.1"/>
</dbReference>
<proteinExistence type="predicted"/>
<feature type="compositionally biased region" description="Basic and acidic residues" evidence="1">
    <location>
        <begin position="194"/>
        <end position="214"/>
    </location>
</feature>
<accession>A0ABS1Y880</accession>